<evidence type="ECO:0000313" key="2">
    <source>
        <dbReference type="EMBL" id="EXU95061.1"/>
    </source>
</evidence>
<sequence length="318" mass="37204">MSSPITTFPSFLRLPAEVRELIWQCAMPDHEVIVVAFDQQGCITDLITHRPSSLRCVCRHSRSVFLRRFPDTLQSTSALARCIAVSFEHDIFYLQGLHTWRRDWLSPSIHNLQTVVADNHLLEVPSLICQVLGCFQRMEHFWVILSGQPEQFQPPPDTRLRRPCNLHHHHVFPNDYTEPNPRQPARGRTLCPECRWNRDNFRGCDMVWYSGLSMFRITLDSTLPMRPDIEQIRKAKYPVIGWVRIAKHPYLCCLEEQNFGEIETRSLTEEEYEQLELEWRKWEAEAQACVMKGGFNCDHGTEFYTIGLFKEARRGAES</sequence>
<dbReference type="AlphaFoldDB" id="A0A014P1E6"/>
<protein>
    <recommendedName>
        <fullName evidence="1">2EXR domain-containing protein</fullName>
    </recommendedName>
</protein>
<dbReference type="HOGENOM" id="CLU_874595_0_0_1"/>
<gene>
    <name evidence="2" type="ORF">X797_011863</name>
</gene>
<dbReference type="InterPro" id="IPR045518">
    <property type="entry name" value="2EXR"/>
</dbReference>
<dbReference type="EMBL" id="JELW01000107">
    <property type="protein sequence ID" value="EXU95061.1"/>
    <property type="molecule type" value="Genomic_DNA"/>
</dbReference>
<name>A0A014P1E6_9HYPO</name>
<dbReference type="Proteomes" id="UP000030151">
    <property type="component" value="Unassembled WGS sequence"/>
</dbReference>
<feature type="domain" description="2EXR" evidence="1">
    <location>
        <begin position="8"/>
        <end position="92"/>
    </location>
</feature>
<evidence type="ECO:0000259" key="1">
    <source>
        <dbReference type="Pfam" id="PF20150"/>
    </source>
</evidence>
<evidence type="ECO:0000313" key="3">
    <source>
        <dbReference type="Proteomes" id="UP000030151"/>
    </source>
</evidence>
<proteinExistence type="predicted"/>
<dbReference type="Pfam" id="PF20150">
    <property type="entry name" value="2EXR"/>
    <property type="match status" value="1"/>
</dbReference>
<reference evidence="2 3" key="1">
    <citation type="submission" date="2014-02" db="EMBL/GenBank/DDBJ databases">
        <title>The genome sequence of the entomopathogenic fungus Metarhizium robertsii ARSEF 2575.</title>
        <authorList>
            <person name="Giuliano Garisto Donzelli B."/>
            <person name="Roe B.A."/>
            <person name="Macmil S.L."/>
            <person name="Krasnoff S.B."/>
            <person name="Gibson D.M."/>
        </authorList>
    </citation>
    <scope>NUCLEOTIDE SEQUENCE [LARGE SCALE GENOMIC DNA]</scope>
    <source>
        <strain evidence="2 3">ARSEF 2575</strain>
    </source>
</reference>
<comment type="caution">
    <text evidence="2">The sequence shown here is derived from an EMBL/GenBank/DDBJ whole genome shotgun (WGS) entry which is preliminary data.</text>
</comment>
<organism evidence="2 3">
    <name type="scientific">Metarhizium robertsii</name>
    <dbReference type="NCBI Taxonomy" id="568076"/>
    <lineage>
        <taxon>Eukaryota</taxon>
        <taxon>Fungi</taxon>
        <taxon>Dikarya</taxon>
        <taxon>Ascomycota</taxon>
        <taxon>Pezizomycotina</taxon>
        <taxon>Sordariomycetes</taxon>
        <taxon>Hypocreomycetidae</taxon>
        <taxon>Hypocreales</taxon>
        <taxon>Clavicipitaceae</taxon>
        <taxon>Metarhizium</taxon>
    </lineage>
</organism>
<accession>A0A014P1E6</accession>